<evidence type="ECO:0000256" key="8">
    <source>
        <dbReference type="SAM" id="SignalP"/>
    </source>
</evidence>
<dbReference type="GO" id="GO:0015562">
    <property type="term" value="F:efflux transmembrane transporter activity"/>
    <property type="evidence" value="ECO:0007669"/>
    <property type="project" value="InterPro"/>
</dbReference>
<keyword evidence="5" id="KW-0812">Transmembrane</keyword>
<evidence type="ECO:0000256" key="1">
    <source>
        <dbReference type="ARBA" id="ARBA00004442"/>
    </source>
</evidence>
<keyword evidence="6" id="KW-0472">Membrane</keyword>
<dbReference type="PANTHER" id="PTHR30026">
    <property type="entry name" value="OUTER MEMBRANE PROTEIN TOLC"/>
    <property type="match status" value="1"/>
</dbReference>
<dbReference type="OrthoDB" id="9772909at2"/>
<dbReference type="Gene3D" id="1.20.1600.10">
    <property type="entry name" value="Outer membrane efflux proteins (OEP)"/>
    <property type="match status" value="1"/>
</dbReference>
<keyword evidence="7" id="KW-0998">Cell outer membrane</keyword>
<dbReference type="GO" id="GO:0009279">
    <property type="term" value="C:cell outer membrane"/>
    <property type="evidence" value="ECO:0007669"/>
    <property type="project" value="UniProtKB-SubCell"/>
</dbReference>
<keyword evidence="10" id="KW-1185">Reference proteome</keyword>
<protein>
    <submittedName>
        <fullName evidence="9">Outer membrane protein, cobalt-zinc-cadmium efflux system</fullName>
    </submittedName>
</protein>
<dbReference type="EMBL" id="FNCY01000007">
    <property type="protein sequence ID" value="SDH63926.1"/>
    <property type="molecule type" value="Genomic_DNA"/>
</dbReference>
<keyword evidence="8" id="KW-0732">Signal</keyword>
<evidence type="ECO:0000256" key="5">
    <source>
        <dbReference type="ARBA" id="ARBA00022692"/>
    </source>
</evidence>
<organism evidence="9 10">
    <name type="scientific">Propionivibrio dicarboxylicus</name>
    <dbReference type="NCBI Taxonomy" id="83767"/>
    <lineage>
        <taxon>Bacteria</taxon>
        <taxon>Pseudomonadati</taxon>
        <taxon>Pseudomonadota</taxon>
        <taxon>Betaproteobacteria</taxon>
        <taxon>Rhodocyclales</taxon>
        <taxon>Rhodocyclaceae</taxon>
        <taxon>Propionivibrio</taxon>
    </lineage>
</organism>
<evidence type="ECO:0000256" key="4">
    <source>
        <dbReference type="ARBA" id="ARBA00022452"/>
    </source>
</evidence>
<dbReference type="AlphaFoldDB" id="A0A1G8E1X0"/>
<evidence type="ECO:0000256" key="2">
    <source>
        <dbReference type="ARBA" id="ARBA00007613"/>
    </source>
</evidence>
<evidence type="ECO:0000256" key="3">
    <source>
        <dbReference type="ARBA" id="ARBA00022448"/>
    </source>
</evidence>
<dbReference type="Pfam" id="PF02321">
    <property type="entry name" value="OEP"/>
    <property type="match status" value="2"/>
</dbReference>
<feature type="signal peptide" evidence="8">
    <location>
        <begin position="1"/>
        <end position="21"/>
    </location>
</feature>
<dbReference type="SUPFAM" id="SSF56954">
    <property type="entry name" value="Outer membrane efflux proteins (OEP)"/>
    <property type="match status" value="1"/>
</dbReference>
<evidence type="ECO:0000313" key="10">
    <source>
        <dbReference type="Proteomes" id="UP000198607"/>
    </source>
</evidence>
<evidence type="ECO:0000313" key="9">
    <source>
        <dbReference type="EMBL" id="SDH63926.1"/>
    </source>
</evidence>
<dbReference type="InterPro" id="IPR003423">
    <property type="entry name" value="OMP_efflux"/>
</dbReference>
<dbReference type="Proteomes" id="UP000198607">
    <property type="component" value="Unassembled WGS sequence"/>
</dbReference>
<comment type="similarity">
    <text evidence="2">Belongs to the outer membrane factor (OMF) (TC 1.B.17) family.</text>
</comment>
<keyword evidence="3" id="KW-0813">Transport</keyword>
<reference evidence="9 10" key="1">
    <citation type="submission" date="2016-10" db="EMBL/GenBank/DDBJ databases">
        <authorList>
            <person name="de Groot N.N."/>
        </authorList>
    </citation>
    <scope>NUCLEOTIDE SEQUENCE [LARGE SCALE GENOMIC DNA]</scope>
    <source>
        <strain evidence="9 10">DSM 5885</strain>
    </source>
</reference>
<proteinExistence type="inferred from homology"/>
<gene>
    <name evidence="9" type="ORF">SAMN05660652_02006</name>
</gene>
<name>A0A1G8E1X0_9RHOO</name>
<feature type="chain" id="PRO_5011563306" evidence="8">
    <location>
        <begin position="22"/>
        <end position="425"/>
    </location>
</feature>
<dbReference type="STRING" id="83767.SAMN05660652_02006"/>
<dbReference type="RefSeq" id="WP_091937176.1">
    <property type="nucleotide sequence ID" value="NZ_FNCY01000007.1"/>
</dbReference>
<accession>A0A1G8E1X0</accession>
<evidence type="ECO:0000256" key="6">
    <source>
        <dbReference type="ARBA" id="ARBA00023136"/>
    </source>
</evidence>
<evidence type="ECO:0000256" key="7">
    <source>
        <dbReference type="ARBA" id="ARBA00023237"/>
    </source>
</evidence>
<keyword evidence="4" id="KW-1134">Transmembrane beta strand</keyword>
<sequence>MFFSKRLFFSVLALPACLAMAAAPAAEPPAGASYSLDQLITLTLEHNRGLRAAGDLVDAARAGIDSAQAFPNPEVETVHGSVRMRQPGVTEGDSRAIWVSQRIDYPWLRSARIGAADAGFDAARAEARHTRNELLARLRYRFYELLRYEAELKAAHDDETTIEQIAHRIQIKVDTGESPRFEAIKAETELLSARKMVQSAELRLHQARATLRQLVGTSLPHNFRVAGTLDDKVAVPPLETLLAEVQERNPDLARQRALTRQAENLRDHERRLRWPALTVRGGYDQTPDTRDNRIGVVLTLPLWDRRSGPVAEAEARLSRARNEEAQQEFTLQQNLEVAWQQWQIAASQVQALQSGILRQAEAALRIAEAAYRYGERGILDYLDAQRVYRAARNELIAARFDQQVASLEIDRLRATLAQSSPTAEP</sequence>
<dbReference type="InterPro" id="IPR051906">
    <property type="entry name" value="TolC-like"/>
</dbReference>
<dbReference type="PANTHER" id="PTHR30026:SF20">
    <property type="entry name" value="OUTER MEMBRANE PROTEIN TOLC"/>
    <property type="match status" value="1"/>
</dbReference>
<dbReference type="GO" id="GO:1990281">
    <property type="term" value="C:efflux pump complex"/>
    <property type="evidence" value="ECO:0007669"/>
    <property type="project" value="TreeGrafter"/>
</dbReference>
<dbReference type="GO" id="GO:0015288">
    <property type="term" value="F:porin activity"/>
    <property type="evidence" value="ECO:0007669"/>
    <property type="project" value="TreeGrafter"/>
</dbReference>
<comment type="subcellular location">
    <subcellularLocation>
        <location evidence="1">Cell outer membrane</location>
    </subcellularLocation>
</comment>